<protein>
    <submittedName>
        <fullName evidence="1">Uncharacterized protein</fullName>
    </submittedName>
</protein>
<organism evidence="1 2">
    <name type="scientific">Persicirhabdus sediminis</name>
    <dbReference type="NCBI Taxonomy" id="454144"/>
    <lineage>
        <taxon>Bacteria</taxon>
        <taxon>Pseudomonadati</taxon>
        <taxon>Verrucomicrobiota</taxon>
        <taxon>Verrucomicrobiia</taxon>
        <taxon>Verrucomicrobiales</taxon>
        <taxon>Verrucomicrobiaceae</taxon>
        <taxon>Persicirhabdus</taxon>
    </lineage>
</organism>
<reference evidence="1" key="1">
    <citation type="submission" date="2021-01" db="EMBL/GenBank/DDBJ databases">
        <title>Modified the classification status of verrucomicrobia.</title>
        <authorList>
            <person name="Feng X."/>
        </authorList>
    </citation>
    <scope>NUCLEOTIDE SEQUENCE</scope>
    <source>
        <strain evidence="1">_KCTC 22039</strain>
    </source>
</reference>
<dbReference type="RefSeq" id="WP_200310094.1">
    <property type="nucleotide sequence ID" value="NZ_JAENIM010000015.1"/>
</dbReference>
<proteinExistence type="predicted"/>
<comment type="caution">
    <text evidence="1">The sequence shown here is derived from an EMBL/GenBank/DDBJ whole genome shotgun (WGS) entry which is preliminary data.</text>
</comment>
<gene>
    <name evidence="1" type="ORF">JIN82_02655</name>
</gene>
<keyword evidence="2" id="KW-1185">Reference proteome</keyword>
<accession>A0A8J7MAU9</accession>
<dbReference type="Proteomes" id="UP000624703">
    <property type="component" value="Unassembled WGS sequence"/>
</dbReference>
<evidence type="ECO:0000313" key="1">
    <source>
        <dbReference type="EMBL" id="MBK1790052.1"/>
    </source>
</evidence>
<dbReference type="AlphaFoldDB" id="A0A8J7MAU9"/>
<name>A0A8J7MAU9_9BACT</name>
<evidence type="ECO:0000313" key="2">
    <source>
        <dbReference type="Proteomes" id="UP000624703"/>
    </source>
</evidence>
<dbReference type="EMBL" id="JAENIM010000015">
    <property type="protein sequence ID" value="MBK1790052.1"/>
    <property type="molecule type" value="Genomic_DNA"/>
</dbReference>
<sequence>MDAIEAAKLMGKNLESRELNLISSWLRQEESAFRVSFLIDAIGHTAIWRLATSTINDRREALEIYKLGLDRIHSAHSQLTMKWVKFGVTKLGPRRAIAEIAKRMDSQPYVVDMALYWLPSLIGGDRSGCDMMKQLQAAASEAGIIRPVRSEKQADGSVLFRDRYEN</sequence>